<evidence type="ECO:0000313" key="11">
    <source>
        <dbReference type="Ensembl" id="ENSELUP00000063120.1"/>
    </source>
</evidence>
<dbReference type="Proteomes" id="UP000265140">
    <property type="component" value="Chromosome 4"/>
</dbReference>
<organism evidence="11 12">
    <name type="scientific">Esox lucius</name>
    <name type="common">Northern pike</name>
    <dbReference type="NCBI Taxonomy" id="8010"/>
    <lineage>
        <taxon>Eukaryota</taxon>
        <taxon>Metazoa</taxon>
        <taxon>Chordata</taxon>
        <taxon>Craniata</taxon>
        <taxon>Vertebrata</taxon>
        <taxon>Euteleostomi</taxon>
        <taxon>Actinopterygii</taxon>
        <taxon>Neopterygii</taxon>
        <taxon>Teleostei</taxon>
        <taxon>Protacanthopterygii</taxon>
        <taxon>Esociformes</taxon>
        <taxon>Esocidae</taxon>
        <taxon>Esox</taxon>
    </lineage>
</organism>
<dbReference type="PROSITE" id="PS51684">
    <property type="entry name" value="SAM_MT_TRM5_TYW2"/>
    <property type="match status" value="1"/>
</dbReference>
<name>A0A6Q2YB02_ESOLU</name>
<evidence type="ECO:0000256" key="1">
    <source>
        <dbReference type="ARBA" id="ARBA00004797"/>
    </source>
</evidence>
<dbReference type="GeneID" id="105029873"/>
<keyword evidence="4" id="KW-0808">Transferase</keyword>
<evidence type="ECO:0000256" key="7">
    <source>
        <dbReference type="ARBA" id="ARBA00031315"/>
    </source>
</evidence>
<evidence type="ECO:0000256" key="2">
    <source>
        <dbReference type="ARBA" id="ARBA00012265"/>
    </source>
</evidence>
<comment type="function">
    <text evidence="8">S-adenosyl-L-methionine-dependent transferase that acts as a component of the wybutosine biosynthesis pathway. Wybutosine is a hyper modified guanosine with a tricyclic base found at the 3'-position adjacent to the anticodon of eukaryotic phenylalanine tRNA. Catalyzes the transfer of the alpha-amino-alpha-carboxypropyl (acp) group from S-adenosyl-L-methionine to the C-7 position of 4-demethylwyosine (imG-14) to produce wybutosine-86.</text>
</comment>
<dbReference type="PANTHER" id="PTHR23245:SF25">
    <property type="entry name" value="TRNA WYBUTOSINE-SYNTHESIZING PROTEIN 2 HOMOLOG"/>
    <property type="match status" value="1"/>
</dbReference>
<keyword evidence="6" id="KW-0819">tRNA processing</keyword>
<dbReference type="PANTHER" id="PTHR23245">
    <property type="entry name" value="TRNA METHYLTRANSFERASE"/>
    <property type="match status" value="1"/>
</dbReference>
<reference evidence="11" key="2">
    <citation type="submission" date="2025-08" db="UniProtKB">
        <authorList>
            <consortium name="Ensembl"/>
        </authorList>
    </citation>
    <scope>IDENTIFICATION</scope>
</reference>
<dbReference type="Gene3D" id="3.30.300.110">
    <property type="entry name" value="Met-10+ protein-like domains"/>
    <property type="match status" value="1"/>
</dbReference>
<comment type="pathway">
    <text evidence="1">tRNA modification; wybutosine-tRNA(Phe) biosynthesis.</text>
</comment>
<dbReference type="InterPro" id="IPR030382">
    <property type="entry name" value="MeTrfase_TRM5/TYW2"/>
</dbReference>
<keyword evidence="12" id="KW-1185">Reference proteome</keyword>
<reference evidence="11" key="1">
    <citation type="submission" date="2020-02" db="EMBL/GenBank/DDBJ databases">
        <title>Esox lucius (northern pike) genome, fEsoLuc1, primary haplotype.</title>
        <authorList>
            <person name="Myers G."/>
            <person name="Karagic N."/>
            <person name="Meyer A."/>
            <person name="Pippel M."/>
            <person name="Reichard M."/>
            <person name="Winkler S."/>
            <person name="Tracey A."/>
            <person name="Sims Y."/>
            <person name="Howe K."/>
            <person name="Rhie A."/>
            <person name="Formenti G."/>
            <person name="Durbin R."/>
            <person name="Fedrigo O."/>
            <person name="Jarvis E.D."/>
        </authorList>
    </citation>
    <scope>NUCLEOTIDE SEQUENCE [LARGE SCALE GENOMIC DNA]</scope>
</reference>
<evidence type="ECO:0000259" key="10">
    <source>
        <dbReference type="PROSITE" id="PS51684"/>
    </source>
</evidence>
<dbReference type="Bgee" id="ENSELUG00000026614">
    <property type="expression patterns" value="Expressed in ovary and 15 other cell types or tissues"/>
</dbReference>
<dbReference type="FunFam" id="3.40.50.150:FF:000201">
    <property type="entry name" value="tRNA wybutosine-synthesizing protein 2 homolog"/>
    <property type="match status" value="1"/>
</dbReference>
<keyword evidence="5" id="KW-0949">S-adenosyl-L-methionine</keyword>
<dbReference type="GO" id="GO:0030488">
    <property type="term" value="P:tRNA methylation"/>
    <property type="evidence" value="ECO:0007669"/>
    <property type="project" value="TreeGrafter"/>
</dbReference>
<evidence type="ECO:0000256" key="4">
    <source>
        <dbReference type="ARBA" id="ARBA00022679"/>
    </source>
</evidence>
<dbReference type="GO" id="GO:0008175">
    <property type="term" value="F:tRNA methyltransferase activity"/>
    <property type="evidence" value="ECO:0007669"/>
    <property type="project" value="TreeGrafter"/>
</dbReference>
<evidence type="ECO:0000313" key="12">
    <source>
        <dbReference type="Proteomes" id="UP000265140"/>
    </source>
</evidence>
<evidence type="ECO:0000256" key="6">
    <source>
        <dbReference type="ARBA" id="ARBA00022694"/>
    </source>
</evidence>
<dbReference type="AlphaFoldDB" id="A0A6Q2YB02"/>
<dbReference type="FunFam" id="3.30.300.110:FF:000002">
    <property type="entry name" value="tRNA wybutosine-synthesizing protein 2 homolog"/>
    <property type="match status" value="1"/>
</dbReference>
<evidence type="ECO:0000256" key="3">
    <source>
        <dbReference type="ARBA" id="ARBA00017179"/>
    </source>
</evidence>
<protein>
    <recommendedName>
        <fullName evidence="3">tRNA wybutosine-synthesizing protein 2 homolog</fullName>
        <ecNumber evidence="2">2.5.1.114</ecNumber>
    </recommendedName>
    <alternativeName>
        <fullName evidence="7">tRNA(Phe) (4-demethylwyosine(37)-C(7)) aminocarboxypropyltransferase</fullName>
    </alternativeName>
</protein>
<dbReference type="Pfam" id="PF25132">
    <property type="entry name" value="TYW2_N"/>
    <property type="match status" value="1"/>
</dbReference>
<proteinExistence type="predicted"/>
<dbReference type="GO" id="GO:0031591">
    <property type="term" value="P:wybutosine biosynthetic process"/>
    <property type="evidence" value="ECO:0007669"/>
    <property type="project" value="TreeGrafter"/>
</dbReference>
<reference evidence="11" key="3">
    <citation type="submission" date="2025-09" db="UniProtKB">
        <authorList>
            <consortium name="Ensembl"/>
        </authorList>
    </citation>
    <scope>IDENTIFICATION</scope>
</reference>
<dbReference type="GO" id="GO:0102522">
    <property type="term" value="F:tRNA 4-demethylwyosine alpha-amino-alpha-carboxypropyltransferase activity"/>
    <property type="evidence" value="ECO:0007669"/>
    <property type="project" value="UniProtKB-EC"/>
</dbReference>
<dbReference type="Ensembl" id="ENSELUT00000043961.2">
    <property type="protein sequence ID" value="ENSELUP00000063120.1"/>
    <property type="gene ID" value="ENSELUG00000026614.2"/>
</dbReference>
<dbReference type="SUPFAM" id="SSF53335">
    <property type="entry name" value="S-adenosyl-L-methionine-dependent methyltransferases"/>
    <property type="match status" value="1"/>
</dbReference>
<dbReference type="InterPro" id="IPR056744">
    <property type="entry name" value="TRM5/TYW2-like_N"/>
</dbReference>
<sequence>MDGTPCVRVLQRHAQQCRKYLQAQGFLDLRFCMQKHSNGTVSLPIIPSCLPRLDLESLQNKVACGGRCEVVRIKAPQLSKRERRISSSDKLVIVLQDLLESHGERWTEDLREDIHHSYQRHGDLVLLGENMFSLPVWIKIGPDLWPTVAQALGAERLAKIGRIYKDGFRTPVVTMLVGNDSWVSHVDNKIRYEFDVIRCMFSAGNITEKLRVASFNCATETVVDLYAGIGYFTLPYLVHARASHVHACEWNPDAVKALQRNLDINGVSHRCTVHYGDNRQLPLCDLADRVNLGLIPSSEDGWPVACRLLRKTTGGVLHVHQNVTLPPLHPVGEKVEVNGGGPDQVSPKRSDREAWSVWAQGTAVRIASLLQDINGGPWTTDIKHIEHVKSYAPHIHHVVLDLECRPL</sequence>
<dbReference type="Gene3D" id="3.40.50.150">
    <property type="entry name" value="Vaccinia Virus protein VP39"/>
    <property type="match status" value="1"/>
</dbReference>
<dbReference type="InterPro" id="IPR029063">
    <property type="entry name" value="SAM-dependent_MTases_sf"/>
</dbReference>
<dbReference type="CDD" id="cd02440">
    <property type="entry name" value="AdoMet_MTases"/>
    <property type="match status" value="1"/>
</dbReference>
<dbReference type="RefSeq" id="XP_034147523.1">
    <property type="nucleotide sequence ID" value="XM_034291632.1"/>
</dbReference>
<dbReference type="GeneTree" id="ENSGT00940000153304"/>
<dbReference type="Pfam" id="PF02475">
    <property type="entry name" value="TRM5-TYW2_MTfase"/>
    <property type="match status" value="1"/>
</dbReference>
<accession>A0A6Q2YB02</accession>
<dbReference type="EC" id="2.5.1.114" evidence="2"/>
<dbReference type="OrthoDB" id="408788at2759"/>
<dbReference type="Pfam" id="PF25133">
    <property type="entry name" value="TYW2_N_2"/>
    <property type="match status" value="1"/>
</dbReference>
<dbReference type="GO" id="GO:0005737">
    <property type="term" value="C:cytoplasm"/>
    <property type="evidence" value="ECO:0007669"/>
    <property type="project" value="TreeGrafter"/>
</dbReference>
<evidence type="ECO:0000256" key="8">
    <source>
        <dbReference type="ARBA" id="ARBA00037786"/>
    </source>
</evidence>
<dbReference type="InterPro" id="IPR056743">
    <property type="entry name" value="TRM5-TYW2-like_MTfase"/>
</dbReference>
<evidence type="ECO:0000256" key="9">
    <source>
        <dbReference type="ARBA" id="ARBA00049400"/>
    </source>
</evidence>
<feature type="domain" description="SAM-dependent methyltransferase TRM5/TYW2-type" evidence="10">
    <location>
        <begin position="118"/>
        <end position="406"/>
    </location>
</feature>
<evidence type="ECO:0000256" key="5">
    <source>
        <dbReference type="ARBA" id="ARBA00022691"/>
    </source>
</evidence>
<comment type="catalytic activity">
    <reaction evidence="9">
        <text>4-demethylwyosine(37) in tRNA(Phe) + S-adenosyl-L-methionine = 4-demethyl-7-[(3S)-3-amino-3-carboxypropyl]wyosine(37) in tRNA(Phe) + S-methyl-5'-thioadenosine + H(+)</text>
        <dbReference type="Rhea" id="RHEA:36355"/>
        <dbReference type="Rhea" id="RHEA-COMP:10164"/>
        <dbReference type="Rhea" id="RHEA-COMP:10378"/>
        <dbReference type="ChEBI" id="CHEBI:15378"/>
        <dbReference type="ChEBI" id="CHEBI:17509"/>
        <dbReference type="ChEBI" id="CHEBI:59789"/>
        <dbReference type="ChEBI" id="CHEBI:64315"/>
        <dbReference type="ChEBI" id="CHEBI:73550"/>
        <dbReference type="EC" id="2.5.1.114"/>
    </reaction>
</comment>
<gene>
    <name evidence="11" type="primary">TRMT12</name>
</gene>
<dbReference type="InterPro" id="IPR056745">
    <property type="entry name" value="TYW2_N"/>
</dbReference>